<organism evidence="2 3">
    <name type="scientific">Punica granatum</name>
    <name type="common">Pomegranate</name>
    <dbReference type="NCBI Taxonomy" id="22663"/>
    <lineage>
        <taxon>Eukaryota</taxon>
        <taxon>Viridiplantae</taxon>
        <taxon>Streptophyta</taxon>
        <taxon>Embryophyta</taxon>
        <taxon>Tracheophyta</taxon>
        <taxon>Spermatophyta</taxon>
        <taxon>Magnoliopsida</taxon>
        <taxon>eudicotyledons</taxon>
        <taxon>Gunneridae</taxon>
        <taxon>Pentapetalae</taxon>
        <taxon>rosids</taxon>
        <taxon>malvids</taxon>
        <taxon>Myrtales</taxon>
        <taxon>Lythraceae</taxon>
        <taxon>Punica</taxon>
    </lineage>
</organism>
<protein>
    <submittedName>
        <fullName evidence="2">Uncharacterized protein</fullName>
    </submittedName>
</protein>
<accession>A0A2I0HGR2</accession>
<sequence>MWEHTTGRRTCAGVRAGMRAGASRRQEHAGVRQSGGRLLGVRSVRWSASVC</sequence>
<feature type="non-terminal residue" evidence="2">
    <location>
        <position position="51"/>
    </location>
</feature>
<dbReference type="Proteomes" id="UP000233551">
    <property type="component" value="Unassembled WGS sequence"/>
</dbReference>
<dbReference type="AlphaFoldDB" id="A0A2I0HGR2"/>
<gene>
    <name evidence="2" type="ORF">CRG98_048806</name>
</gene>
<dbReference type="EMBL" id="PGOL01025696">
    <property type="protein sequence ID" value="PKI30803.1"/>
    <property type="molecule type" value="Genomic_DNA"/>
</dbReference>
<reference evidence="2 3" key="1">
    <citation type="submission" date="2017-11" db="EMBL/GenBank/DDBJ databases">
        <title>De-novo sequencing of pomegranate (Punica granatum L.) genome.</title>
        <authorList>
            <person name="Akparov Z."/>
            <person name="Amiraslanov A."/>
            <person name="Hajiyeva S."/>
            <person name="Abbasov M."/>
            <person name="Kaur K."/>
            <person name="Hamwieh A."/>
            <person name="Solovyev V."/>
            <person name="Salamov A."/>
            <person name="Braich B."/>
            <person name="Kosarev P."/>
            <person name="Mahmoud A."/>
            <person name="Hajiyev E."/>
            <person name="Babayeva S."/>
            <person name="Izzatullayeva V."/>
            <person name="Mammadov A."/>
            <person name="Mammadov A."/>
            <person name="Sharifova S."/>
            <person name="Ojaghi J."/>
            <person name="Eynullazada K."/>
            <person name="Bayramov B."/>
            <person name="Abdulazimova A."/>
            <person name="Shahmuradov I."/>
        </authorList>
    </citation>
    <scope>NUCLEOTIDE SEQUENCE [LARGE SCALE GENOMIC DNA]</scope>
    <source>
        <strain evidence="3">cv. AG2017</strain>
        <tissue evidence="2">Leaf</tissue>
    </source>
</reference>
<evidence type="ECO:0000313" key="3">
    <source>
        <dbReference type="Proteomes" id="UP000233551"/>
    </source>
</evidence>
<comment type="caution">
    <text evidence="2">The sequence shown here is derived from an EMBL/GenBank/DDBJ whole genome shotgun (WGS) entry which is preliminary data.</text>
</comment>
<evidence type="ECO:0000256" key="1">
    <source>
        <dbReference type="SAM" id="MobiDB-lite"/>
    </source>
</evidence>
<feature type="region of interest" description="Disordered" evidence="1">
    <location>
        <begin position="1"/>
        <end position="31"/>
    </location>
</feature>
<evidence type="ECO:0000313" key="2">
    <source>
        <dbReference type="EMBL" id="PKI30803.1"/>
    </source>
</evidence>
<name>A0A2I0HGR2_PUNGR</name>
<keyword evidence="3" id="KW-1185">Reference proteome</keyword>
<proteinExistence type="predicted"/>